<organism evidence="2 3">
    <name type="scientific">Methylophilus flavus</name>
    <dbReference type="NCBI Taxonomy" id="640084"/>
    <lineage>
        <taxon>Bacteria</taxon>
        <taxon>Pseudomonadati</taxon>
        <taxon>Pseudomonadota</taxon>
        <taxon>Betaproteobacteria</taxon>
        <taxon>Nitrosomonadales</taxon>
        <taxon>Methylophilaceae</taxon>
        <taxon>Methylophilus</taxon>
    </lineage>
</organism>
<dbReference type="Proteomes" id="UP001597206">
    <property type="component" value="Unassembled WGS sequence"/>
</dbReference>
<keyword evidence="1" id="KW-0472">Membrane</keyword>
<dbReference type="RefSeq" id="WP_379035465.1">
    <property type="nucleotide sequence ID" value="NZ_JBHTLN010000007.1"/>
</dbReference>
<evidence type="ECO:0000313" key="2">
    <source>
        <dbReference type="EMBL" id="MFD1123611.1"/>
    </source>
</evidence>
<feature type="transmembrane region" description="Helical" evidence="1">
    <location>
        <begin position="51"/>
        <end position="67"/>
    </location>
</feature>
<gene>
    <name evidence="2" type="ORF">ACFQ2T_13935</name>
</gene>
<sequence>MLIRLAAIVHENASQFKLADQETALIKEINFNQIGYYHNLTHKRKNNMKKWIVASLFLILMAIGWQLDVQLSVVEKINAAFPPRPEVRIQLETLESLIASDDVFLESFKTTYDSRLTLRALTCTQGHSISRFDAIDNIKQLAVDRDCLNTQDDELLALIGVKLVGFRLAQASLKPLLKLGPPTVVHGAENIEVYTGKAASKAGVAVLRGNRNEFVSVEIPSGKKIASLPTMPEASQTDYSVSPNGRVLAVVVNSRDLRFIDSETGQDLWLAKGINQMYAWLPELQAALVRGNKSGNEHSAVLLLDFKKGTINPYSTALRNQSWALNVSESPSRLLIGSYKDFSMIENTRTSEGITSNVVKEFRIKSPSGSVSSLTPTLMFNGKAIVFVTGRNVMLFDLETTNEKIWESGEIVGNNYAKFSEDSILVDGHSFLNFGTNKPFILNVKDSTLSPVETEEGSQGIIYELNGRTGFMRRGYQKLWVGDALQTGRSVSLDEMIAGRKLEKQLKVLEQEERLSKARLEILKSGKEIGYMPGKDYPQRSITMSQADLREFLRREAQQGRYPKIDMNRVPFAMSPAAEAPAMEAPAMAPPAMPPITEMYSASANAVRRQEISNTTTRMLGNIPGNARVEAIGIYETKDRSLAGVNVIVKKSDQPIVLMLSAYEPVKWNLVKEPGANLIAVIATGYHLAEVTGAGTSKTIIKRGVYAYQPGGPQYQALNNEANFWTGKSISKFQGAYGGTDFVIGY</sequence>
<protein>
    <recommendedName>
        <fullName evidence="4">WD40 repeat domain-containing protein</fullName>
    </recommendedName>
</protein>
<name>A0ABW3PFQ5_9PROT</name>
<dbReference type="SUPFAM" id="SSF69322">
    <property type="entry name" value="Tricorn protease domain 2"/>
    <property type="match status" value="1"/>
</dbReference>
<keyword evidence="1" id="KW-1133">Transmembrane helix</keyword>
<dbReference type="EMBL" id="JBHTLN010000007">
    <property type="protein sequence ID" value="MFD1123611.1"/>
    <property type="molecule type" value="Genomic_DNA"/>
</dbReference>
<keyword evidence="1" id="KW-0812">Transmembrane</keyword>
<proteinExistence type="predicted"/>
<accession>A0ABW3PFQ5</accession>
<reference evidence="3" key="1">
    <citation type="journal article" date="2019" name="Int. J. Syst. Evol. Microbiol.">
        <title>The Global Catalogue of Microorganisms (GCM) 10K type strain sequencing project: providing services to taxonomists for standard genome sequencing and annotation.</title>
        <authorList>
            <consortium name="The Broad Institute Genomics Platform"/>
            <consortium name="The Broad Institute Genome Sequencing Center for Infectious Disease"/>
            <person name="Wu L."/>
            <person name="Ma J."/>
        </authorList>
    </citation>
    <scope>NUCLEOTIDE SEQUENCE [LARGE SCALE GENOMIC DNA]</scope>
    <source>
        <strain evidence="3">CCUG 58411</strain>
    </source>
</reference>
<keyword evidence="3" id="KW-1185">Reference proteome</keyword>
<evidence type="ECO:0008006" key="4">
    <source>
        <dbReference type="Google" id="ProtNLM"/>
    </source>
</evidence>
<comment type="caution">
    <text evidence="2">The sequence shown here is derived from an EMBL/GenBank/DDBJ whole genome shotgun (WGS) entry which is preliminary data.</text>
</comment>
<evidence type="ECO:0000313" key="3">
    <source>
        <dbReference type="Proteomes" id="UP001597206"/>
    </source>
</evidence>
<evidence type="ECO:0000256" key="1">
    <source>
        <dbReference type="SAM" id="Phobius"/>
    </source>
</evidence>